<evidence type="ECO:0000259" key="16">
    <source>
        <dbReference type="PROSITE" id="PS51456"/>
    </source>
</evidence>
<dbReference type="Gene3D" id="2.30.29.30">
    <property type="entry name" value="Pleckstrin-homology domain (PH domain)/Phosphotyrosine-binding domain (PTB)"/>
    <property type="match status" value="2"/>
</dbReference>
<evidence type="ECO:0000256" key="9">
    <source>
        <dbReference type="ARBA" id="ARBA00023175"/>
    </source>
</evidence>
<comment type="subcellular location">
    <subcellularLocation>
        <location evidence="1">Cytoplasm</location>
    </subcellularLocation>
</comment>
<dbReference type="Gene3D" id="3.40.850.10">
    <property type="entry name" value="Kinesin motor domain"/>
    <property type="match status" value="1"/>
</dbReference>
<evidence type="ECO:0000313" key="18">
    <source>
        <dbReference type="Proteomes" id="UP001367676"/>
    </source>
</evidence>
<dbReference type="GO" id="GO:0071944">
    <property type="term" value="C:cell periphery"/>
    <property type="evidence" value="ECO:0007669"/>
    <property type="project" value="UniProtKB-ARBA"/>
</dbReference>
<dbReference type="Proteomes" id="UP001367676">
    <property type="component" value="Unassembled WGS sequence"/>
</dbReference>
<keyword evidence="3" id="KW-0963">Cytoplasm</keyword>
<dbReference type="InterPro" id="IPR051567">
    <property type="entry name" value="Unconventional_Myosin_ATPase"/>
</dbReference>
<evidence type="ECO:0000256" key="11">
    <source>
        <dbReference type="PROSITE-ProRule" id="PRU00782"/>
    </source>
</evidence>
<dbReference type="Pfam" id="PF00612">
    <property type="entry name" value="IQ"/>
    <property type="match status" value="2"/>
</dbReference>
<dbReference type="GO" id="GO:0030182">
    <property type="term" value="P:neuron differentiation"/>
    <property type="evidence" value="ECO:0007669"/>
    <property type="project" value="UniProtKB-ARBA"/>
</dbReference>
<dbReference type="PROSITE" id="PS51456">
    <property type="entry name" value="MYOSIN_MOTOR"/>
    <property type="match status" value="1"/>
</dbReference>
<keyword evidence="18" id="KW-1185">Reference proteome</keyword>
<sequence length="2821" mass="320306">MADSFWVQSDNCSLPGARRIPRSKCSFNLISLRCCTPNRGHYDISERRAVSLGRLADSLFWWCAGGRKPFADEDNGDSAEQNISNYSSRSIKMNASLPPPPPPPRPYPAQQISRTFTKKVFKRKCRPPLRFIGHDFGECEHFLKAGELIWFDPGVGHALPGEVLEYHKPAQVLTVQAVIAGKPQIFSLTSANGLKRRQDLGQNGIDDMIQLTDLNEASLLWNLKIRYEKELIYTYTGSILVAVNPYKMYDMYGLDMVKKYEGQILGTLPPHLFAIGSAAYSGLAKCNQVVVISGESGSGKTESTKLVMQYLAAVNKSPSNLITEQILEASPLLESFGNAKTVRNDNSSRFGKYLEVYFKEGIIIGAKVTEYLLEKSRIVTQAPDERNYHVFYELLAGLTEEEKLKYGLLSADKYFYLNQGGNCDIDGKYDGDDFQSLLSAMQVLGFTSDEQDTIFRILASVLHLGNVYFHRKQLKHGQEGVEIGSDAEIRWTGHLLRLDPEGIMQALTTKTTEARNERLFTALNIDQALDTRDAFAKALYSSLFTWLVARINHIVYKGTKRTSAISILDIFGFEDFKENSFEQLCINYANENLQFYFNKHIFKLEQQEYAKEKIQWQNITFNDNLPVIHLLSKKPVGILHLLDDESNFPKATDSSFLEKCHYNHALNELYSRPRLNVPEFGIRHFAGPVWYNVDGFLDKNRDTLRTDVVDLLISSSLPMVSKMFTALRNTYETSKTLNKANGRFVTMKPRTPTVAARFHDSLQQLLESMSKCHPWFVRCIKPNSEKAAMKFDMPVVLEQLRYSGMLETIRIRKLGYPVRMKFLEFVERYRYLLPSRMNVSRGAPAREICHIILEKFPDDYQLGTSRVFLRENLERVLERERADILHKAAMTIQRNVRGFLTQKRYQNAKQSAIKIQSFFRGRKERKRYVILKRGIIKAQAHYRGRRQRQRYNQLKEELKRRAELARERARIKAQKEDQERTSRAVAGVNHLDIPADLAFVLNKLEDSQPVHNERQIVKVVGPVLEKKENYELPPDIDQYVVSKFSSVYFKSSLGMKREPIKVPFLQKTKDSDYADSLAIFKLILRFMNDDSLTDRKEQMLGDYIAYKGLTNEKLRDEILCQLVNQTWRNEVQANNEKGWLLMANCLSVFPPSPSLFKFLLKYVSDYGYDGYKAICQRKLLQSHNLWARSYPACLLEWKANRKKVNMALQLQFADGESVITDVDSWTRCESVCEAVLSEKGIAECHGWTLGVDNNEDQRNGLDYVFDVISEMELPQGFPIQKQNLVPLSQKIQIETHSTARRPTVPPPQPPTNIPPNSQPKTRSMSRDHMMESGLSRQSALNDRYFEKESTRSRSLDNLLSPIITTKPAENPLQLEKLGLSHSRLNDRYHSQSMERIQEISADMDGELSKVEDDNLESVSQRGENRKYSLTGGSSDVLGVSSQLDFDFPDMTRSEDDKGSYIKGHPRFIKSQYAGKRAAPGSHSSRAQIETRYSADKSDVGVKSSALSDTSEAPSLASHVRRVRVPSQASDVDQFLDDLFNPVLDQLSDARSLSASIKGTSVIEAKLEDDFEEFLLRPDLVAKSIKGGGRGVGGVGSHQTTTQSPSSAPYNFNPIVNSPPSMLPGLMSPPSLLMPSVPLYNAQGTVSLDAATVAQGYMPVPIYNMQGLQLPDQGTTTDPNVIAYQTNLQQAFLQSAMAQNIRIQQQLLAQNQAFQQLLLQQHISPTENGSPPKPKLVTSTPNSTPTNAQVHKSPPAQSNFTNVLSELKSRKSSADSNTRSVVPPPPPLPPPPELIDPNETRPFMDPYGRAKTVRIGKWRWPPPKDDNSQDTSFMQFKMKQKRKHSQELGDREPGIEWEEYEVSGEGQSLPNQMPNQQPSSKHSQPEIHRSSYKSLEVGSTRPSPGSVGKLRISNEMKHKLELVTANHSLRSTGKPRPTAIPNMQSGQTGKLDSDRRLLLQQQLAGRWGSVDSVDSRALSKDDRSDIQPTNIMRNQVDRMEKPNQNTGRRPPPPPIAPHQLSPPSRTNSFYSSNNVAPPPPVQPISREIFEQSMFNTGSVSTHHSDHLELEESSEFLGPTETLPTPQILHDTSNTTLLFTNNNNGAHFMYNRVPWKLNIRKEVFSPKETTSSPLVLHLIFCQIVSDVLTKSIARITNGEKTEMLQLFERYDITLANIHSNQHKASTKRSVIEVAQHWLLYFARLFPVSCGYDNPDVQLLAISHTGIRLVKTENNKLKVLQVIVLEEITEVVTEKGGGSLKIALISGERFVVYSTRCRQIYAMLNAFLREAGSIGKSRGVDDRIRSSDQKDDGKHSLLQFAMHNFRRSSEKFEVLKTPDGEINGSLKILQNKKGDWTWKEQVDLVKYTTIPITESLLKLDSELNHLAVECFECIMRYMGDLPVTPELNEVKCVYTILMHCHKFENLRDEVYCQLMKQTTSNKTDSCQRGWRLLSIVAAYFMCSETLRPFLLKYLETAAYDKRRAFHGTANVCLQNLRKTLRYGGRKNVPSVEEVTAVSAGRNSKRQMYRLPGGSETVINTKSTTVVDDIIAEMCALINVDNPLEMEEFSLYCIVEGDAFTMPLAREEYILDVTTELQKNQQIFYLIFCRSVWYFPLRLDCHLYVQVLFNQIAPDYLEGLLLVLPNEQLPKDLEFEIAKLAALLHRAADMTHPPTMKETKFLLPKPALTQRDIKPAQWVQMVQTCWSQIEMIHSIQAKAQLLEILSKWQLFGSSFFAVKRGGDQQILSLNRYGVHYLNLVTHETISSVAYSEVISTRKVRAESGTLYLELKCGNLFQSRVVRLQTDQAHEIARLIRQYMSLHRRK</sequence>
<dbReference type="SMART" id="SM00295">
    <property type="entry name" value="B41"/>
    <property type="match status" value="1"/>
</dbReference>
<evidence type="ECO:0000256" key="12">
    <source>
        <dbReference type="SAM" id="Coils"/>
    </source>
</evidence>
<dbReference type="GO" id="GO:0003774">
    <property type="term" value="F:cytoskeletal motor activity"/>
    <property type="evidence" value="ECO:0007669"/>
    <property type="project" value="UniProtKB-UniRule"/>
</dbReference>
<name>A0AAN9TDE2_9HEMI</name>
<evidence type="ECO:0008006" key="19">
    <source>
        <dbReference type="Google" id="ProtNLM"/>
    </source>
</evidence>
<evidence type="ECO:0000256" key="4">
    <source>
        <dbReference type="ARBA" id="ARBA00022737"/>
    </source>
</evidence>
<feature type="compositionally biased region" description="Polar residues" evidence="13">
    <location>
        <begin position="1736"/>
        <end position="1763"/>
    </location>
</feature>
<dbReference type="GO" id="GO:0016459">
    <property type="term" value="C:myosin complex"/>
    <property type="evidence" value="ECO:0007669"/>
    <property type="project" value="UniProtKB-KW"/>
</dbReference>
<feature type="region of interest" description="Disordered" evidence="13">
    <location>
        <begin position="1473"/>
        <end position="1495"/>
    </location>
</feature>
<evidence type="ECO:0000256" key="13">
    <source>
        <dbReference type="SAM" id="MobiDB-lite"/>
    </source>
</evidence>
<dbReference type="CDD" id="cd14473">
    <property type="entry name" value="FERM_B-lobe"/>
    <property type="match status" value="1"/>
</dbReference>
<evidence type="ECO:0000256" key="7">
    <source>
        <dbReference type="ARBA" id="ARBA00023054"/>
    </source>
</evidence>
<dbReference type="SMART" id="SM00139">
    <property type="entry name" value="MyTH4"/>
    <property type="match status" value="2"/>
</dbReference>
<dbReference type="InterPro" id="IPR000048">
    <property type="entry name" value="IQ_motif_EF-hand-BS"/>
</dbReference>
<feature type="binding site" evidence="11">
    <location>
        <begin position="294"/>
        <end position="301"/>
    </location>
    <ligand>
        <name>ATP</name>
        <dbReference type="ChEBI" id="CHEBI:30616"/>
    </ligand>
</feature>
<dbReference type="GO" id="GO:0009888">
    <property type="term" value="P:tissue development"/>
    <property type="evidence" value="ECO:0007669"/>
    <property type="project" value="UniProtKB-ARBA"/>
</dbReference>
<feature type="coiled-coil region" evidence="12">
    <location>
        <begin position="948"/>
        <end position="981"/>
    </location>
</feature>
<gene>
    <name evidence="17" type="ORF">V9T40_005038</name>
</gene>
<dbReference type="InterPro" id="IPR000857">
    <property type="entry name" value="MyTH4_dom"/>
</dbReference>
<keyword evidence="6 11" id="KW-0067">ATP-binding</keyword>
<dbReference type="Gene3D" id="3.10.20.90">
    <property type="entry name" value="Phosphatidylinositol 3-kinase Catalytic Subunit, Chain A, domain 1"/>
    <property type="match status" value="1"/>
</dbReference>
<dbReference type="GO" id="GO:0005524">
    <property type="term" value="F:ATP binding"/>
    <property type="evidence" value="ECO:0007669"/>
    <property type="project" value="UniProtKB-UniRule"/>
</dbReference>
<keyword evidence="4" id="KW-0677">Repeat</keyword>
<dbReference type="InterPro" id="IPR041795">
    <property type="entry name" value="MyoXV_FERM_C"/>
</dbReference>
<dbReference type="Gene3D" id="1.25.40.530">
    <property type="entry name" value="MyTH4 domain"/>
    <property type="match status" value="2"/>
</dbReference>
<protein>
    <recommendedName>
        <fullName evidence="19">Unconventional myosin-XV</fullName>
    </recommendedName>
</protein>
<dbReference type="PROSITE" id="PS50057">
    <property type="entry name" value="FERM_3"/>
    <property type="match status" value="1"/>
</dbReference>
<dbReference type="InterPro" id="IPR036057">
    <property type="entry name" value="MYSc_Myo15"/>
</dbReference>
<feature type="domain" description="Myosin motor" evidence="16">
    <location>
        <begin position="203"/>
        <end position="882"/>
    </location>
</feature>
<dbReference type="SMART" id="SM00015">
    <property type="entry name" value="IQ"/>
    <property type="match status" value="3"/>
</dbReference>
<dbReference type="InterPro" id="IPR038185">
    <property type="entry name" value="MyTH4_dom_sf"/>
</dbReference>
<feature type="compositionally biased region" description="Polar residues" evidence="13">
    <location>
        <begin position="1596"/>
        <end position="1609"/>
    </location>
</feature>
<dbReference type="PROSITE" id="PS51016">
    <property type="entry name" value="MYTH4"/>
    <property type="match status" value="2"/>
</dbReference>
<feature type="compositionally biased region" description="Polar residues" evidence="13">
    <location>
        <begin position="1864"/>
        <end position="1881"/>
    </location>
</feature>
<dbReference type="FunFam" id="1.10.10.820:FF:000001">
    <property type="entry name" value="Myosin heavy chain"/>
    <property type="match status" value="1"/>
</dbReference>
<dbReference type="InterPro" id="IPR027417">
    <property type="entry name" value="P-loop_NTPase"/>
</dbReference>
<keyword evidence="7 12" id="KW-0175">Coiled coil</keyword>
<feature type="region of interest" description="Disordered" evidence="13">
    <location>
        <begin position="1298"/>
        <end position="1351"/>
    </location>
</feature>
<dbReference type="Pfam" id="PF00784">
    <property type="entry name" value="MyTH4"/>
    <property type="match status" value="2"/>
</dbReference>
<feature type="region of interest" description="Actin-binding" evidence="11">
    <location>
        <begin position="762"/>
        <end position="784"/>
    </location>
</feature>
<organism evidence="17 18">
    <name type="scientific">Parthenolecanium corni</name>
    <dbReference type="NCBI Taxonomy" id="536013"/>
    <lineage>
        <taxon>Eukaryota</taxon>
        <taxon>Metazoa</taxon>
        <taxon>Ecdysozoa</taxon>
        <taxon>Arthropoda</taxon>
        <taxon>Hexapoda</taxon>
        <taxon>Insecta</taxon>
        <taxon>Pterygota</taxon>
        <taxon>Neoptera</taxon>
        <taxon>Paraneoptera</taxon>
        <taxon>Hemiptera</taxon>
        <taxon>Sternorrhyncha</taxon>
        <taxon>Coccoidea</taxon>
        <taxon>Coccidae</taxon>
        <taxon>Parthenolecanium</taxon>
    </lineage>
</organism>
<feature type="compositionally biased region" description="Pro residues" evidence="13">
    <location>
        <begin position="1781"/>
        <end position="1793"/>
    </location>
</feature>
<evidence type="ECO:0000259" key="15">
    <source>
        <dbReference type="PROSITE" id="PS51016"/>
    </source>
</evidence>
<feature type="region of interest" description="Disordered" evidence="13">
    <location>
        <begin position="1723"/>
        <end position="1802"/>
    </location>
</feature>
<keyword evidence="5 11" id="KW-0547">Nucleotide-binding</keyword>
<evidence type="ECO:0000256" key="10">
    <source>
        <dbReference type="ARBA" id="ARBA00023203"/>
    </source>
</evidence>
<dbReference type="InterPro" id="IPR059004">
    <property type="entry name" value="MYO15"/>
</dbReference>
<dbReference type="PANTHER" id="PTHR22692">
    <property type="entry name" value="MYOSIN VII, XV"/>
    <property type="match status" value="1"/>
</dbReference>
<dbReference type="InterPro" id="IPR019749">
    <property type="entry name" value="Band_41_domain"/>
</dbReference>
<keyword evidence="10 11" id="KW-0009">Actin-binding</keyword>
<dbReference type="Pfam" id="PF00063">
    <property type="entry name" value="Myosin_head"/>
    <property type="match status" value="1"/>
</dbReference>
<dbReference type="PROSITE" id="PS50096">
    <property type="entry name" value="IQ"/>
    <property type="match status" value="3"/>
</dbReference>
<evidence type="ECO:0000256" key="3">
    <source>
        <dbReference type="ARBA" id="ARBA00022490"/>
    </source>
</evidence>
<evidence type="ECO:0000313" key="17">
    <source>
        <dbReference type="EMBL" id="KAK7584075.1"/>
    </source>
</evidence>
<dbReference type="Gene3D" id="1.10.10.820">
    <property type="match status" value="1"/>
</dbReference>
<dbReference type="SMART" id="SM00242">
    <property type="entry name" value="MYSc"/>
    <property type="match status" value="1"/>
</dbReference>
<proteinExistence type="inferred from homology"/>
<reference evidence="17 18" key="1">
    <citation type="submission" date="2024-03" db="EMBL/GenBank/DDBJ databases">
        <title>Adaptation during the transition from Ophiocordyceps entomopathogen to insect associate is accompanied by gene loss and intensified selection.</title>
        <authorList>
            <person name="Ward C.M."/>
            <person name="Onetto C.A."/>
            <person name="Borneman A.R."/>
        </authorList>
    </citation>
    <scope>NUCLEOTIDE SEQUENCE [LARGE SCALE GENOMIC DNA]</scope>
    <source>
        <strain evidence="17">AWRI1</strain>
        <tissue evidence="17">Single Adult Female</tissue>
    </source>
</reference>
<evidence type="ECO:0000256" key="2">
    <source>
        <dbReference type="ARBA" id="ARBA00008314"/>
    </source>
</evidence>
<dbReference type="FunFam" id="1.20.58.530:FF:000005">
    <property type="entry name" value="unconventional myosin-IXa isoform X1"/>
    <property type="match status" value="1"/>
</dbReference>
<feature type="region of interest" description="Disordered" evidence="13">
    <location>
        <begin position="1863"/>
        <end position="1908"/>
    </location>
</feature>
<keyword evidence="9 11" id="KW-0505">Motor protein</keyword>
<keyword evidence="8 11" id="KW-0518">Myosin</keyword>
<dbReference type="PRINTS" id="PR00193">
    <property type="entry name" value="MYOSINHEAVY"/>
</dbReference>
<dbReference type="Gene3D" id="1.20.58.530">
    <property type="match status" value="1"/>
</dbReference>
<feature type="region of interest" description="Disordered" evidence="13">
    <location>
        <begin position="1974"/>
        <end position="2035"/>
    </location>
</feature>
<evidence type="ECO:0000256" key="1">
    <source>
        <dbReference type="ARBA" id="ARBA00004496"/>
    </source>
</evidence>
<dbReference type="SUPFAM" id="SSF52540">
    <property type="entry name" value="P-loop containing nucleoside triphosphate hydrolases"/>
    <property type="match status" value="1"/>
</dbReference>
<evidence type="ECO:0000256" key="5">
    <source>
        <dbReference type="ARBA" id="ARBA00022741"/>
    </source>
</evidence>
<dbReference type="InterPro" id="IPR036961">
    <property type="entry name" value="Kinesin_motor_dom_sf"/>
</dbReference>
<dbReference type="Gene3D" id="6.20.240.20">
    <property type="match status" value="1"/>
</dbReference>
<feature type="region of interest" description="Disordered" evidence="13">
    <location>
        <begin position="1926"/>
        <end position="1950"/>
    </location>
</feature>
<dbReference type="PANTHER" id="PTHR22692:SF26">
    <property type="entry name" value="SH3 DOMAIN-CONTAINING PROTEIN"/>
    <property type="match status" value="1"/>
</dbReference>
<dbReference type="GO" id="GO:0009887">
    <property type="term" value="P:animal organ morphogenesis"/>
    <property type="evidence" value="ECO:0007669"/>
    <property type="project" value="UniProtKB-ARBA"/>
</dbReference>
<feature type="compositionally biased region" description="Polar residues" evidence="13">
    <location>
        <begin position="2023"/>
        <end position="2034"/>
    </location>
</feature>
<feature type="compositionally biased region" description="Pro residues" evidence="13">
    <location>
        <begin position="1303"/>
        <end position="1317"/>
    </location>
</feature>
<dbReference type="InterPro" id="IPR019748">
    <property type="entry name" value="FERM_central"/>
</dbReference>
<comment type="similarity">
    <text evidence="2 11">Belongs to the TRAFAC class myosin-kinesin ATPase superfamily. Myosin family.</text>
</comment>
<dbReference type="CDD" id="cd13201">
    <property type="entry name" value="FERM_C_MyoXV"/>
    <property type="match status" value="1"/>
</dbReference>
<dbReference type="Gene3D" id="1.20.5.190">
    <property type="match status" value="1"/>
</dbReference>
<feature type="compositionally biased region" description="Basic and acidic residues" evidence="13">
    <location>
        <begin position="1974"/>
        <end position="1984"/>
    </location>
</feature>
<dbReference type="Pfam" id="PF26570">
    <property type="entry name" value="MYO15"/>
    <property type="match status" value="1"/>
</dbReference>
<feature type="domain" description="MyTH4" evidence="15">
    <location>
        <begin position="1055"/>
        <end position="1201"/>
    </location>
</feature>
<evidence type="ECO:0000256" key="6">
    <source>
        <dbReference type="ARBA" id="ARBA00022840"/>
    </source>
</evidence>
<dbReference type="Gene3D" id="1.20.120.720">
    <property type="entry name" value="Myosin VI head, motor domain, U50 subdomain"/>
    <property type="match status" value="1"/>
</dbReference>
<evidence type="ECO:0000256" key="8">
    <source>
        <dbReference type="ARBA" id="ARBA00023123"/>
    </source>
</evidence>
<dbReference type="EMBL" id="JBBCAQ010000032">
    <property type="protein sequence ID" value="KAK7584075.1"/>
    <property type="molecule type" value="Genomic_DNA"/>
</dbReference>
<feature type="domain" description="FERM" evidence="14">
    <location>
        <begin position="2520"/>
        <end position="2821"/>
    </location>
</feature>
<dbReference type="GO" id="GO:0003779">
    <property type="term" value="F:actin binding"/>
    <property type="evidence" value="ECO:0007669"/>
    <property type="project" value="UniProtKB-KW"/>
</dbReference>
<dbReference type="SUPFAM" id="SSF50729">
    <property type="entry name" value="PH domain-like"/>
    <property type="match status" value="1"/>
</dbReference>
<dbReference type="CDD" id="cd01387">
    <property type="entry name" value="MYSc_Myo15"/>
    <property type="match status" value="1"/>
</dbReference>
<feature type="region of interest" description="Disordered" evidence="13">
    <location>
        <begin position="1589"/>
        <end position="1609"/>
    </location>
</feature>
<accession>A0AAN9TDE2</accession>
<feature type="compositionally biased region" description="Polar residues" evidence="13">
    <location>
        <begin position="1940"/>
        <end position="1949"/>
    </location>
</feature>
<evidence type="ECO:0000259" key="14">
    <source>
        <dbReference type="PROSITE" id="PS50057"/>
    </source>
</evidence>
<dbReference type="InterPro" id="IPR001609">
    <property type="entry name" value="Myosin_head_motor_dom-like"/>
</dbReference>
<dbReference type="InterPro" id="IPR000299">
    <property type="entry name" value="FERM_domain"/>
</dbReference>
<feature type="domain" description="MyTH4" evidence="15">
    <location>
        <begin position="2364"/>
        <end position="2515"/>
    </location>
</feature>
<dbReference type="InterPro" id="IPR011993">
    <property type="entry name" value="PH-like_dom_sf"/>
</dbReference>
<dbReference type="GO" id="GO:0005737">
    <property type="term" value="C:cytoplasm"/>
    <property type="evidence" value="ECO:0007669"/>
    <property type="project" value="UniProtKB-SubCell"/>
</dbReference>
<comment type="caution">
    <text evidence="17">The sequence shown here is derived from an EMBL/GenBank/DDBJ whole genome shotgun (WGS) entry which is preliminary data.</text>
</comment>